<dbReference type="PIRSF" id="PIRSF031279">
    <property type="entry name" value="UCP031279"/>
    <property type="match status" value="1"/>
</dbReference>
<proteinExistence type="predicted"/>
<protein>
    <submittedName>
        <fullName evidence="2">Uncharacterized protein LOC109015906</fullName>
    </submittedName>
</protein>
<organism evidence="1 2">
    <name type="scientific">Juglans regia</name>
    <name type="common">English walnut</name>
    <dbReference type="NCBI Taxonomy" id="51240"/>
    <lineage>
        <taxon>Eukaryota</taxon>
        <taxon>Viridiplantae</taxon>
        <taxon>Streptophyta</taxon>
        <taxon>Embryophyta</taxon>
        <taxon>Tracheophyta</taxon>
        <taxon>Spermatophyta</taxon>
        <taxon>Magnoliopsida</taxon>
        <taxon>eudicotyledons</taxon>
        <taxon>Gunneridae</taxon>
        <taxon>Pentapetalae</taxon>
        <taxon>rosids</taxon>
        <taxon>fabids</taxon>
        <taxon>Fagales</taxon>
        <taxon>Juglandaceae</taxon>
        <taxon>Juglans</taxon>
    </lineage>
</organism>
<dbReference type="InterPro" id="IPR016972">
    <property type="entry name" value="UCP031279"/>
</dbReference>
<evidence type="ECO:0000313" key="2">
    <source>
        <dbReference type="RefSeq" id="XP_035548618.1"/>
    </source>
</evidence>
<name>A0A2I4FQ78_JUGRE</name>
<dbReference type="PANTHER" id="PTHR33526">
    <property type="entry name" value="OS07G0123800 PROTEIN"/>
    <property type="match status" value="1"/>
</dbReference>
<dbReference type="InParanoid" id="A0A2I4FQ78"/>
<dbReference type="OrthoDB" id="1679543at2759"/>
<dbReference type="Proteomes" id="UP000235220">
    <property type="component" value="Chromosome 8"/>
</dbReference>
<dbReference type="FunCoup" id="A0A2I4FQ78">
    <property type="interactions" value="302"/>
</dbReference>
<dbReference type="RefSeq" id="XP_035548618.1">
    <property type="nucleotide sequence ID" value="XM_035692725.1"/>
</dbReference>
<keyword evidence="1" id="KW-1185">Reference proteome</keyword>
<evidence type="ECO:0000313" key="1">
    <source>
        <dbReference type="Proteomes" id="UP000235220"/>
    </source>
</evidence>
<dbReference type="GeneID" id="109015906"/>
<dbReference type="AlphaFoldDB" id="A0A2I4FQ78"/>
<dbReference type="KEGG" id="jre:109015906"/>
<dbReference type="STRING" id="51240.A0A2I4FQ78"/>
<reference evidence="2" key="1">
    <citation type="submission" date="2025-08" db="UniProtKB">
        <authorList>
            <consortium name="RefSeq"/>
        </authorList>
    </citation>
    <scope>IDENTIFICATION</scope>
    <source>
        <tissue evidence="2">Leaves</tissue>
    </source>
</reference>
<gene>
    <name evidence="2" type="primary">LOC109015906</name>
</gene>
<sequence length="155" mass="17054">MTSKGNQNKFVRFITTPIRILGKARDVYVRSITNCATGVRYGQSTGCPTALPKSFSVSSSRSNNDEELRELIRAASVRTLIERIDMEMIMKQQAGMQSRGSKVLPKSCSVGMGRIDEDGPCDFEEVSVSGKGRKADLLFPRSRSYAVTNRNAAPL</sequence>
<accession>A0A2I4FQ78</accession>
<dbReference type="PANTHER" id="PTHR33526:SF13">
    <property type="entry name" value="TYROSINE-PROTEIN PHOSPHATASE 3-LIKE"/>
    <property type="match status" value="1"/>
</dbReference>